<dbReference type="EMBL" id="JAUJYO010000009">
    <property type="protein sequence ID" value="KAK1308291.1"/>
    <property type="molecule type" value="Genomic_DNA"/>
</dbReference>
<reference evidence="1" key="1">
    <citation type="journal article" date="2023" name="Nat. Commun.">
        <title>Diploid and tetraploid genomes of Acorus and the evolution of monocots.</title>
        <authorList>
            <person name="Ma L."/>
            <person name="Liu K.W."/>
            <person name="Li Z."/>
            <person name="Hsiao Y.Y."/>
            <person name="Qi Y."/>
            <person name="Fu T."/>
            <person name="Tang G.D."/>
            <person name="Zhang D."/>
            <person name="Sun W.H."/>
            <person name="Liu D.K."/>
            <person name="Li Y."/>
            <person name="Chen G.Z."/>
            <person name="Liu X.D."/>
            <person name="Liao X.Y."/>
            <person name="Jiang Y.T."/>
            <person name="Yu X."/>
            <person name="Hao Y."/>
            <person name="Huang J."/>
            <person name="Zhao X.W."/>
            <person name="Ke S."/>
            <person name="Chen Y.Y."/>
            <person name="Wu W.L."/>
            <person name="Hsu J.L."/>
            <person name="Lin Y.F."/>
            <person name="Huang M.D."/>
            <person name="Li C.Y."/>
            <person name="Huang L."/>
            <person name="Wang Z.W."/>
            <person name="Zhao X."/>
            <person name="Zhong W.Y."/>
            <person name="Peng D.H."/>
            <person name="Ahmad S."/>
            <person name="Lan S."/>
            <person name="Zhang J.S."/>
            <person name="Tsai W.C."/>
            <person name="Van de Peer Y."/>
            <person name="Liu Z.J."/>
        </authorList>
    </citation>
    <scope>NUCLEOTIDE SEQUENCE</scope>
    <source>
        <strain evidence="1">CP</strain>
    </source>
</reference>
<organism evidence="1 2">
    <name type="scientific">Acorus calamus</name>
    <name type="common">Sweet flag</name>
    <dbReference type="NCBI Taxonomy" id="4465"/>
    <lineage>
        <taxon>Eukaryota</taxon>
        <taxon>Viridiplantae</taxon>
        <taxon>Streptophyta</taxon>
        <taxon>Embryophyta</taxon>
        <taxon>Tracheophyta</taxon>
        <taxon>Spermatophyta</taxon>
        <taxon>Magnoliopsida</taxon>
        <taxon>Liliopsida</taxon>
        <taxon>Acoraceae</taxon>
        <taxon>Acorus</taxon>
    </lineage>
</organism>
<protein>
    <submittedName>
        <fullName evidence="1">Uncharacterized protein</fullName>
    </submittedName>
</protein>
<dbReference type="Proteomes" id="UP001180020">
    <property type="component" value="Unassembled WGS sequence"/>
</dbReference>
<sequence length="174" mass="18428">MAELHWTVRRLEQATVQGKGKAKVGAVERGSRMKGDGAEVRQVVKSLSARVGGGSQEVRRGGSLGVPIKVFFGSYQGLGYVEGADGEGTLEGPTFRVGLGQLSGSGSAGCSKVCSAGVVLANNHERARLKLFLATEVKRGPVEAQGPLVVRRTGDLESTVERYYKEIERAPAKE</sequence>
<keyword evidence="2" id="KW-1185">Reference proteome</keyword>
<comment type="caution">
    <text evidence="1">The sequence shown here is derived from an EMBL/GenBank/DDBJ whole genome shotgun (WGS) entry which is preliminary data.</text>
</comment>
<accession>A0AAV9E4E4</accession>
<evidence type="ECO:0000313" key="2">
    <source>
        <dbReference type="Proteomes" id="UP001180020"/>
    </source>
</evidence>
<dbReference type="AlphaFoldDB" id="A0AAV9E4E4"/>
<evidence type="ECO:0000313" key="1">
    <source>
        <dbReference type="EMBL" id="KAK1308291.1"/>
    </source>
</evidence>
<proteinExistence type="predicted"/>
<gene>
    <name evidence="1" type="ORF">QJS10_CPA09g00728</name>
</gene>
<reference evidence="1" key="2">
    <citation type="submission" date="2023-06" db="EMBL/GenBank/DDBJ databases">
        <authorList>
            <person name="Ma L."/>
            <person name="Liu K.-W."/>
            <person name="Li Z."/>
            <person name="Hsiao Y.-Y."/>
            <person name="Qi Y."/>
            <person name="Fu T."/>
            <person name="Tang G."/>
            <person name="Zhang D."/>
            <person name="Sun W.-H."/>
            <person name="Liu D.-K."/>
            <person name="Li Y."/>
            <person name="Chen G.-Z."/>
            <person name="Liu X.-D."/>
            <person name="Liao X.-Y."/>
            <person name="Jiang Y.-T."/>
            <person name="Yu X."/>
            <person name="Hao Y."/>
            <person name="Huang J."/>
            <person name="Zhao X.-W."/>
            <person name="Ke S."/>
            <person name="Chen Y.-Y."/>
            <person name="Wu W.-L."/>
            <person name="Hsu J.-L."/>
            <person name="Lin Y.-F."/>
            <person name="Huang M.-D."/>
            <person name="Li C.-Y."/>
            <person name="Huang L."/>
            <person name="Wang Z.-W."/>
            <person name="Zhao X."/>
            <person name="Zhong W.-Y."/>
            <person name="Peng D.-H."/>
            <person name="Ahmad S."/>
            <person name="Lan S."/>
            <person name="Zhang J.-S."/>
            <person name="Tsai W.-C."/>
            <person name="Van De Peer Y."/>
            <person name="Liu Z.-J."/>
        </authorList>
    </citation>
    <scope>NUCLEOTIDE SEQUENCE</scope>
    <source>
        <strain evidence="1">CP</strain>
        <tissue evidence="1">Leaves</tissue>
    </source>
</reference>
<name>A0AAV9E4E4_ACOCL</name>